<dbReference type="InterPro" id="IPR015421">
    <property type="entry name" value="PyrdxlP-dep_Trfase_major"/>
</dbReference>
<dbReference type="EMBL" id="JBHRZH010000043">
    <property type="protein sequence ID" value="MFC3765855.1"/>
    <property type="molecule type" value="Genomic_DNA"/>
</dbReference>
<evidence type="ECO:0000313" key="4">
    <source>
        <dbReference type="EMBL" id="MFC3765855.1"/>
    </source>
</evidence>
<dbReference type="PIRSF" id="PIRSF000390">
    <property type="entry name" value="PLP_StrS"/>
    <property type="match status" value="1"/>
</dbReference>
<dbReference type="RefSeq" id="WP_205121120.1">
    <property type="nucleotide sequence ID" value="NZ_JAFBCM010000001.1"/>
</dbReference>
<dbReference type="GO" id="GO:0008483">
    <property type="term" value="F:transaminase activity"/>
    <property type="evidence" value="ECO:0007669"/>
    <property type="project" value="UniProtKB-KW"/>
</dbReference>
<organism evidence="4 5">
    <name type="scientific">Tenggerimyces flavus</name>
    <dbReference type="NCBI Taxonomy" id="1708749"/>
    <lineage>
        <taxon>Bacteria</taxon>
        <taxon>Bacillati</taxon>
        <taxon>Actinomycetota</taxon>
        <taxon>Actinomycetes</taxon>
        <taxon>Propionibacteriales</taxon>
        <taxon>Nocardioidaceae</taxon>
        <taxon>Tenggerimyces</taxon>
    </lineage>
</organism>
<comment type="cofactor">
    <cofactor evidence="1">
        <name>pyridoxal 5'-phosphate</name>
        <dbReference type="ChEBI" id="CHEBI:597326"/>
    </cofactor>
</comment>
<dbReference type="InterPro" id="IPR015422">
    <property type="entry name" value="PyrdxlP-dep_Trfase_small"/>
</dbReference>
<dbReference type="Gene3D" id="3.90.1150.10">
    <property type="entry name" value="Aspartate Aminotransferase, domain 1"/>
    <property type="match status" value="1"/>
</dbReference>
<keyword evidence="4" id="KW-0032">Aminotransferase</keyword>
<proteinExistence type="inferred from homology"/>
<evidence type="ECO:0000256" key="3">
    <source>
        <dbReference type="SAM" id="MobiDB-lite"/>
    </source>
</evidence>
<gene>
    <name evidence="4" type="ORF">ACFOUW_33825</name>
</gene>
<reference evidence="5" key="1">
    <citation type="journal article" date="2019" name="Int. J. Syst. Evol. Microbiol.">
        <title>The Global Catalogue of Microorganisms (GCM) 10K type strain sequencing project: providing services to taxonomists for standard genome sequencing and annotation.</title>
        <authorList>
            <consortium name="The Broad Institute Genomics Platform"/>
            <consortium name="The Broad Institute Genome Sequencing Center for Infectious Disease"/>
            <person name="Wu L."/>
            <person name="Ma J."/>
        </authorList>
    </citation>
    <scope>NUCLEOTIDE SEQUENCE [LARGE SCALE GENOMIC DNA]</scope>
    <source>
        <strain evidence="5">CGMCC 4.7241</strain>
    </source>
</reference>
<keyword evidence="4" id="KW-0808">Transferase</keyword>
<sequence>MSSTLAVRGGEPVRTRPYPTWPTSDNATAEAVGQVLASGKWGSTHGEVVATFEAEFAEYQQAAHGICVCNGTLALAAALRAVGVGVGDEVIVPPYTFIASAAAVTFVGAIPVFADIEEHSHLLSPAAAEAAITERTKAIMPVHIAGRPCDMDAFVELGQRRGLAIIEDAAQAAGAEWKGRRVGAIGDVGTFSFQTSKNMSAGEGGACVTNSPDIAGRLYAAANVGRVPGGGWYQHDHLGYNLRLTEFQAAILREQLRQHPSLQAVRAANGTLLRSLLGSVEGVALPSEDPSVTAHGWHLFLLRLPSIGGVERKKEFTSALQAEGVPCSPGYDGLHRNPALLEEVEALCKRLGQPVPVAEVPVSERLSEDTIWLPQNVLLGSEDDIRDAAAAIEKVARGI</sequence>
<dbReference type="CDD" id="cd00616">
    <property type="entry name" value="AHBA_syn"/>
    <property type="match status" value="1"/>
</dbReference>
<dbReference type="Pfam" id="PF01041">
    <property type="entry name" value="DegT_DnrJ_EryC1"/>
    <property type="match status" value="1"/>
</dbReference>
<dbReference type="Gene3D" id="3.40.640.10">
    <property type="entry name" value="Type I PLP-dependent aspartate aminotransferase-like (Major domain)"/>
    <property type="match status" value="1"/>
</dbReference>
<dbReference type="Proteomes" id="UP001595699">
    <property type="component" value="Unassembled WGS sequence"/>
</dbReference>
<dbReference type="SUPFAM" id="SSF53383">
    <property type="entry name" value="PLP-dependent transferases"/>
    <property type="match status" value="1"/>
</dbReference>
<protein>
    <submittedName>
        <fullName evidence="4">DegT/DnrJ/EryC1/StrS family aminotransferase</fullName>
    </submittedName>
</protein>
<comment type="similarity">
    <text evidence="2">Belongs to the DegT/DnrJ/EryC1 family.</text>
</comment>
<accession>A0ABV7YPW0</accession>
<comment type="caution">
    <text evidence="4">The sequence shown here is derived from an EMBL/GenBank/DDBJ whole genome shotgun (WGS) entry which is preliminary data.</text>
</comment>
<dbReference type="PANTHER" id="PTHR30244">
    <property type="entry name" value="TRANSAMINASE"/>
    <property type="match status" value="1"/>
</dbReference>
<dbReference type="InterPro" id="IPR015424">
    <property type="entry name" value="PyrdxlP-dep_Trfase"/>
</dbReference>
<evidence type="ECO:0000256" key="2">
    <source>
        <dbReference type="RuleBase" id="RU004508"/>
    </source>
</evidence>
<evidence type="ECO:0000313" key="5">
    <source>
        <dbReference type="Proteomes" id="UP001595699"/>
    </source>
</evidence>
<evidence type="ECO:0000256" key="1">
    <source>
        <dbReference type="ARBA" id="ARBA00001933"/>
    </source>
</evidence>
<keyword evidence="2" id="KW-0663">Pyridoxal phosphate</keyword>
<dbReference type="InterPro" id="IPR000653">
    <property type="entry name" value="DegT/StrS_aminotransferase"/>
</dbReference>
<keyword evidence="5" id="KW-1185">Reference proteome</keyword>
<dbReference type="PANTHER" id="PTHR30244:SF34">
    <property type="entry name" value="DTDP-4-AMINO-4,6-DIDEOXYGALACTOSE TRANSAMINASE"/>
    <property type="match status" value="1"/>
</dbReference>
<name>A0ABV7YPW0_9ACTN</name>
<feature type="region of interest" description="Disordered" evidence="3">
    <location>
        <begin position="1"/>
        <end position="24"/>
    </location>
</feature>